<dbReference type="CDD" id="cd06130">
    <property type="entry name" value="DNA_pol_III_epsilon_like"/>
    <property type="match status" value="1"/>
</dbReference>
<dbReference type="InterPro" id="IPR013520">
    <property type="entry name" value="Ribonucl_H"/>
</dbReference>
<keyword evidence="6" id="KW-0239">DNA-directed DNA polymerase</keyword>
<keyword evidence="4" id="KW-0540">Nuclease</keyword>
<dbReference type="Gene3D" id="3.30.420.10">
    <property type="entry name" value="Ribonuclease H-like superfamily/Ribonuclease H"/>
    <property type="match status" value="1"/>
</dbReference>
<dbReference type="RefSeq" id="WP_046316843.1">
    <property type="nucleotide sequence ID" value="NZ_JBHSZT010000001.1"/>
</dbReference>
<dbReference type="Pfam" id="PF00929">
    <property type="entry name" value="RNase_T"/>
    <property type="match status" value="1"/>
</dbReference>
<dbReference type="HOGENOM" id="CLU_047806_14_1_9"/>
<evidence type="ECO:0000256" key="4">
    <source>
        <dbReference type="ARBA" id="ARBA00022722"/>
    </source>
</evidence>
<sequence>MNFVAMDFETANHRSSSACSLALALIQNNQIVDTFYTLINPQESFNARNIAIHHIRPQDVQQAPTFDQIWPHIQNIFNLNNVVAAHNAPFDTRVLRATLAKYELQADPYLSIDTVRTSRKFYPQLPNHKLDTVAQALNIQLQHHHHALADTIACAEILLITQQQVGEGPLKKMTKVIT</sequence>
<evidence type="ECO:0000259" key="8">
    <source>
        <dbReference type="SMART" id="SM00479"/>
    </source>
</evidence>
<dbReference type="OrthoDB" id="9803913at2"/>
<dbReference type="GO" id="GO:0005829">
    <property type="term" value="C:cytosol"/>
    <property type="evidence" value="ECO:0007669"/>
    <property type="project" value="TreeGrafter"/>
</dbReference>
<dbReference type="FunFam" id="3.30.420.10:FF:000045">
    <property type="entry name" value="3'-5' exonuclease DinG"/>
    <property type="match status" value="1"/>
</dbReference>
<keyword evidence="5 9" id="KW-0269">Exonuclease</keyword>
<dbReference type="SUPFAM" id="SSF53098">
    <property type="entry name" value="Ribonuclease H-like"/>
    <property type="match status" value="1"/>
</dbReference>
<keyword evidence="5 9" id="KW-0378">Hydrolase</keyword>
<keyword evidence="10" id="KW-1185">Reference proteome</keyword>
<dbReference type="PANTHER" id="PTHR30231:SF42">
    <property type="entry name" value="EXONUCLEASE"/>
    <property type="match status" value="1"/>
</dbReference>
<keyword evidence="2" id="KW-0548">Nucleotidyltransferase</keyword>
<evidence type="ECO:0000256" key="2">
    <source>
        <dbReference type="ARBA" id="ARBA00022695"/>
    </source>
</evidence>
<dbReference type="GO" id="GO:0003676">
    <property type="term" value="F:nucleic acid binding"/>
    <property type="evidence" value="ECO:0007669"/>
    <property type="project" value="InterPro"/>
</dbReference>
<accession>A0A0F4LWU3</accession>
<dbReference type="AlphaFoldDB" id="A0A0F4LWU3"/>
<keyword evidence="1" id="KW-0808">Transferase</keyword>
<reference evidence="9 10" key="1">
    <citation type="submission" date="2015-01" db="EMBL/GenBank/DDBJ databases">
        <title>Comparative genomics of the lactic acid bacteria isolated from the honey bee gut.</title>
        <authorList>
            <person name="Ellegaard K.M."/>
            <person name="Tamarit D."/>
            <person name="Javelind E."/>
            <person name="Olofsson T."/>
            <person name="Andersson S.G."/>
            <person name="Vasquez A."/>
        </authorList>
    </citation>
    <scope>NUCLEOTIDE SEQUENCE [LARGE SCALE GENOMIC DNA]</scope>
    <source>
        <strain evidence="9 10">Bin4</strain>
    </source>
</reference>
<evidence type="ECO:0000313" key="10">
    <source>
        <dbReference type="Proteomes" id="UP000033558"/>
    </source>
</evidence>
<dbReference type="InterPro" id="IPR012337">
    <property type="entry name" value="RNaseH-like_sf"/>
</dbReference>
<dbReference type="GO" id="GO:0003887">
    <property type="term" value="F:DNA-directed DNA polymerase activity"/>
    <property type="evidence" value="ECO:0007669"/>
    <property type="project" value="UniProtKB-KW"/>
</dbReference>
<feature type="domain" description="Exonuclease" evidence="8">
    <location>
        <begin position="2"/>
        <end position="167"/>
    </location>
</feature>
<evidence type="ECO:0000256" key="5">
    <source>
        <dbReference type="ARBA" id="ARBA00022839"/>
    </source>
</evidence>
<protein>
    <recommendedName>
        <fullName evidence="7">DNA polymerase III polC-type</fullName>
    </recommendedName>
</protein>
<evidence type="ECO:0000256" key="6">
    <source>
        <dbReference type="ARBA" id="ARBA00022932"/>
    </source>
</evidence>
<dbReference type="SMART" id="SM00479">
    <property type="entry name" value="EXOIII"/>
    <property type="match status" value="1"/>
</dbReference>
<dbReference type="PANTHER" id="PTHR30231">
    <property type="entry name" value="DNA POLYMERASE III SUBUNIT EPSILON"/>
    <property type="match status" value="1"/>
</dbReference>
<dbReference type="GO" id="GO:0008408">
    <property type="term" value="F:3'-5' exonuclease activity"/>
    <property type="evidence" value="ECO:0007669"/>
    <property type="project" value="TreeGrafter"/>
</dbReference>
<evidence type="ECO:0000313" key="9">
    <source>
        <dbReference type="EMBL" id="KJY62011.1"/>
    </source>
</evidence>
<dbReference type="PATRIC" id="fig|1218492.5.peg.1213"/>
<organism evidence="9 10">
    <name type="scientific">Bombilactobacillus mellifer</name>
    <dbReference type="NCBI Taxonomy" id="1218492"/>
    <lineage>
        <taxon>Bacteria</taxon>
        <taxon>Bacillati</taxon>
        <taxon>Bacillota</taxon>
        <taxon>Bacilli</taxon>
        <taxon>Lactobacillales</taxon>
        <taxon>Lactobacillaceae</taxon>
        <taxon>Bombilactobacillus</taxon>
    </lineage>
</organism>
<evidence type="ECO:0000256" key="7">
    <source>
        <dbReference type="ARBA" id="ARBA00070925"/>
    </source>
</evidence>
<dbReference type="EMBL" id="JXJQ01000008">
    <property type="protein sequence ID" value="KJY62011.1"/>
    <property type="molecule type" value="Genomic_DNA"/>
</dbReference>
<proteinExistence type="predicted"/>
<evidence type="ECO:0000256" key="1">
    <source>
        <dbReference type="ARBA" id="ARBA00022679"/>
    </source>
</evidence>
<evidence type="ECO:0000256" key="3">
    <source>
        <dbReference type="ARBA" id="ARBA00022705"/>
    </source>
</evidence>
<dbReference type="GO" id="GO:0006260">
    <property type="term" value="P:DNA replication"/>
    <property type="evidence" value="ECO:0007669"/>
    <property type="project" value="UniProtKB-KW"/>
</dbReference>
<dbReference type="Proteomes" id="UP000033558">
    <property type="component" value="Unassembled WGS sequence"/>
</dbReference>
<comment type="caution">
    <text evidence="9">The sequence shown here is derived from an EMBL/GenBank/DDBJ whole genome shotgun (WGS) entry which is preliminary data.</text>
</comment>
<dbReference type="STRING" id="1218492.JG30_10700"/>
<name>A0A0F4LWU3_9LACO</name>
<keyword evidence="3" id="KW-0235">DNA replication</keyword>
<dbReference type="InterPro" id="IPR036397">
    <property type="entry name" value="RNaseH_sf"/>
</dbReference>
<gene>
    <name evidence="9" type="ORF">JG30_10700</name>
</gene>